<dbReference type="InterPro" id="IPR032710">
    <property type="entry name" value="NTF2-like_dom_sf"/>
</dbReference>
<name>A0A060ZKJ1_9ACTN</name>
<evidence type="ECO:0000313" key="4">
    <source>
        <dbReference type="Proteomes" id="UP000756710"/>
    </source>
</evidence>
<organism evidence="2">
    <name type="scientific">Streptomyces iranensis</name>
    <dbReference type="NCBI Taxonomy" id="576784"/>
    <lineage>
        <taxon>Bacteria</taxon>
        <taxon>Bacillati</taxon>
        <taxon>Actinomycetota</taxon>
        <taxon>Actinomycetes</taxon>
        <taxon>Kitasatosporales</taxon>
        <taxon>Streptomycetaceae</taxon>
        <taxon>Streptomyces</taxon>
        <taxon>Streptomyces violaceusniger group</taxon>
    </lineage>
</organism>
<proteinExistence type="predicted"/>
<dbReference type="Proteomes" id="UP000756710">
    <property type="component" value="Unassembled WGS sequence"/>
</dbReference>
<reference evidence="2" key="1">
    <citation type="submission" date="2014-05" db="EMBL/GenBank/DDBJ databases">
        <authorList>
            <person name="Horn Fabian"/>
        </authorList>
    </citation>
    <scope>NUCLEOTIDE SEQUENCE</scope>
</reference>
<protein>
    <recommendedName>
        <fullName evidence="1">SnoaL-like domain-containing protein</fullName>
    </recommendedName>
</protein>
<sequence length="163" mass="17628">MTADDTGAVGGPALALVYTELSMLVTALWFEIDHGDGSAASGFFTTDAELTFSRRTFRGTDEINGVYGDRAARGPRVSRHLMSNFHVLRHETGLVEAVSALVLYAQDGEPPVPTAVPVLVADVFDRFVRAGGPDGEARRWLIASRRIENRFLLPGDVLAVPTE</sequence>
<evidence type="ECO:0000313" key="2">
    <source>
        <dbReference type="EMBL" id="CDR02058.1"/>
    </source>
</evidence>
<dbReference type="InterPro" id="IPR037401">
    <property type="entry name" value="SnoaL-like"/>
</dbReference>
<dbReference type="AlphaFoldDB" id="A0A060ZKJ1"/>
<dbReference type="EMBL" id="LK022848">
    <property type="protein sequence ID" value="CDR02058.1"/>
    <property type="molecule type" value="Genomic_DNA"/>
</dbReference>
<dbReference type="EMBL" id="JAGGLR010000011">
    <property type="protein sequence ID" value="MBP2063211.1"/>
    <property type="molecule type" value="Genomic_DNA"/>
</dbReference>
<feature type="domain" description="SnoaL-like" evidence="1">
    <location>
        <begin position="18"/>
        <end position="146"/>
    </location>
</feature>
<accession>A0A060ZKJ1</accession>
<dbReference type="GeneID" id="32466025"/>
<evidence type="ECO:0000313" key="3">
    <source>
        <dbReference type="EMBL" id="MBP2063211.1"/>
    </source>
</evidence>
<dbReference type="HOGENOM" id="CLU_106738_6_0_11"/>
<keyword evidence="4" id="KW-1185">Reference proteome</keyword>
<dbReference type="RefSeq" id="WP_052701126.1">
    <property type="nucleotide sequence ID" value="NZ_BAABDR010000033.1"/>
</dbReference>
<dbReference type="Gene3D" id="3.10.450.50">
    <property type="match status" value="1"/>
</dbReference>
<gene>
    <name evidence="3" type="ORF">J2Z30_004232</name>
    <name evidence="2" type="ORF">SIRAN596</name>
</gene>
<dbReference type="SUPFAM" id="SSF54427">
    <property type="entry name" value="NTF2-like"/>
    <property type="match status" value="1"/>
</dbReference>
<reference evidence="3 4" key="2">
    <citation type="submission" date="2021-03" db="EMBL/GenBank/DDBJ databases">
        <title>Genomic Encyclopedia of Type Strains, Phase IV (KMG-IV): sequencing the most valuable type-strain genomes for metagenomic binning, comparative biology and taxonomic classification.</title>
        <authorList>
            <person name="Goeker M."/>
        </authorList>
    </citation>
    <scope>NUCLEOTIDE SEQUENCE [LARGE SCALE GENOMIC DNA]</scope>
    <source>
        <strain evidence="3 4">DSM 41954</strain>
    </source>
</reference>
<dbReference type="Pfam" id="PF13577">
    <property type="entry name" value="SnoaL_4"/>
    <property type="match status" value="1"/>
</dbReference>
<evidence type="ECO:0000259" key="1">
    <source>
        <dbReference type="Pfam" id="PF13577"/>
    </source>
</evidence>